<dbReference type="Proteomes" id="UP001386955">
    <property type="component" value="Unassembled WGS sequence"/>
</dbReference>
<comment type="caution">
    <text evidence="8">The sequence shown here is derived from an EMBL/GenBank/DDBJ whole genome shotgun (WGS) entry which is preliminary data.</text>
</comment>
<dbReference type="AlphaFoldDB" id="A0AAN9S7C7"/>
<feature type="compositionally biased region" description="Basic and acidic residues" evidence="6">
    <location>
        <begin position="181"/>
        <end position="192"/>
    </location>
</feature>
<accession>A0AAN9S7C7</accession>
<evidence type="ECO:0000256" key="3">
    <source>
        <dbReference type="ARBA" id="ARBA00022821"/>
    </source>
</evidence>
<dbReference type="GO" id="GO:0034605">
    <property type="term" value="P:cellular response to heat"/>
    <property type="evidence" value="ECO:0007669"/>
    <property type="project" value="TreeGrafter"/>
</dbReference>
<dbReference type="SUPFAM" id="SSF49764">
    <property type="entry name" value="HSP20-like chaperones"/>
    <property type="match status" value="1"/>
</dbReference>
<evidence type="ECO:0000256" key="2">
    <source>
        <dbReference type="ARBA" id="ARBA00022475"/>
    </source>
</evidence>
<dbReference type="Pfam" id="PF00011">
    <property type="entry name" value="HSP20"/>
    <property type="match status" value="1"/>
</dbReference>
<evidence type="ECO:0000313" key="8">
    <source>
        <dbReference type="EMBL" id="KAK7388974.1"/>
    </source>
</evidence>
<dbReference type="InterPro" id="IPR008978">
    <property type="entry name" value="HSP20-like_chaperone"/>
</dbReference>
<gene>
    <name evidence="8" type="ORF">VNO78_23805</name>
</gene>
<evidence type="ECO:0000256" key="1">
    <source>
        <dbReference type="ARBA" id="ARBA00004162"/>
    </source>
</evidence>
<dbReference type="PANTHER" id="PTHR43670:SF130">
    <property type="entry name" value="INACTIVE PROTEIN RESTRICTED TEV MOVEMENT 2-LIKE"/>
    <property type="match status" value="1"/>
</dbReference>
<proteinExistence type="inferred from homology"/>
<feature type="region of interest" description="Disordered" evidence="6">
    <location>
        <begin position="113"/>
        <end position="192"/>
    </location>
</feature>
<evidence type="ECO:0000259" key="7">
    <source>
        <dbReference type="PROSITE" id="PS01031"/>
    </source>
</evidence>
<evidence type="ECO:0000256" key="6">
    <source>
        <dbReference type="SAM" id="MobiDB-lite"/>
    </source>
</evidence>
<evidence type="ECO:0000256" key="5">
    <source>
        <dbReference type="RuleBase" id="RU003616"/>
    </source>
</evidence>
<dbReference type="PROSITE" id="PS01031">
    <property type="entry name" value="SHSP"/>
    <property type="match status" value="1"/>
</dbReference>
<evidence type="ECO:0000313" key="9">
    <source>
        <dbReference type="Proteomes" id="UP001386955"/>
    </source>
</evidence>
<comment type="similarity">
    <text evidence="4 5">Belongs to the small heat shock protein (HSP20) family.</text>
</comment>
<dbReference type="GO" id="GO:0005886">
    <property type="term" value="C:plasma membrane"/>
    <property type="evidence" value="ECO:0007669"/>
    <property type="project" value="UniProtKB-SubCell"/>
</dbReference>
<protein>
    <recommendedName>
        <fullName evidence="7">SHSP domain-containing protein</fullName>
    </recommendedName>
</protein>
<keyword evidence="3" id="KW-0611">Plant defense</keyword>
<dbReference type="Gene3D" id="2.60.40.790">
    <property type="match status" value="1"/>
</dbReference>
<dbReference type="GO" id="GO:0006952">
    <property type="term" value="P:defense response"/>
    <property type="evidence" value="ECO:0007669"/>
    <property type="project" value="UniProtKB-KW"/>
</dbReference>
<evidence type="ECO:0000256" key="4">
    <source>
        <dbReference type="PROSITE-ProRule" id="PRU00285"/>
    </source>
</evidence>
<organism evidence="8 9">
    <name type="scientific">Psophocarpus tetragonolobus</name>
    <name type="common">Winged bean</name>
    <name type="synonym">Dolichos tetragonolobus</name>
    <dbReference type="NCBI Taxonomy" id="3891"/>
    <lineage>
        <taxon>Eukaryota</taxon>
        <taxon>Viridiplantae</taxon>
        <taxon>Streptophyta</taxon>
        <taxon>Embryophyta</taxon>
        <taxon>Tracheophyta</taxon>
        <taxon>Spermatophyta</taxon>
        <taxon>Magnoliopsida</taxon>
        <taxon>eudicotyledons</taxon>
        <taxon>Gunneridae</taxon>
        <taxon>Pentapetalae</taxon>
        <taxon>rosids</taxon>
        <taxon>fabids</taxon>
        <taxon>Fabales</taxon>
        <taxon>Fabaceae</taxon>
        <taxon>Papilionoideae</taxon>
        <taxon>50 kb inversion clade</taxon>
        <taxon>NPAAA clade</taxon>
        <taxon>indigoferoid/millettioid clade</taxon>
        <taxon>Phaseoleae</taxon>
        <taxon>Psophocarpus</taxon>
    </lineage>
</organism>
<name>A0AAN9S7C7_PSOTE</name>
<dbReference type="CDD" id="cd06464">
    <property type="entry name" value="ACD_sHsps-like"/>
    <property type="match status" value="1"/>
</dbReference>
<dbReference type="InterPro" id="IPR002068">
    <property type="entry name" value="A-crystallin/Hsp20_dom"/>
</dbReference>
<sequence>MASARGSTRVGVRTREPTPVVEAIVPNSGWTQDSAGHYLVVDLPEFRKEDVKLQVDSYGRIVVTGDRHVDEWKRVHFRLTFPEPLDSDVNKIAGKFDGGILYVTVPKQLIRQNKESETAKNGDGEIERAKGNDSHQHRNGAVERAGKKDSHQHGNGEIERAGENHSYATNVDEGRGGLSQHENHTEQEVKRNENEHIREFPEQVIRKWDQESILRGAVDVLRKNKGIVITAVIAFSLGLFVSRKFNSTIS</sequence>
<keyword evidence="2" id="KW-1003">Cell membrane</keyword>
<keyword evidence="2" id="KW-0472">Membrane</keyword>
<reference evidence="8 9" key="1">
    <citation type="submission" date="2024-01" db="EMBL/GenBank/DDBJ databases">
        <title>The genomes of 5 underutilized Papilionoideae crops provide insights into root nodulation and disease resistanc.</title>
        <authorList>
            <person name="Jiang F."/>
        </authorList>
    </citation>
    <scope>NUCLEOTIDE SEQUENCE [LARGE SCALE GENOMIC DNA]</scope>
    <source>
        <strain evidence="8">DUOXIRENSHENG_FW03</strain>
        <tissue evidence="8">Leaves</tissue>
    </source>
</reference>
<comment type="subcellular location">
    <subcellularLocation>
        <location evidence="1">Cell membrane</location>
        <topology evidence="1">Single-pass membrane protein</topology>
    </subcellularLocation>
</comment>
<dbReference type="PANTHER" id="PTHR43670">
    <property type="entry name" value="HEAT SHOCK PROTEIN 26"/>
    <property type="match status" value="1"/>
</dbReference>
<dbReference type="EMBL" id="JAYMYS010000006">
    <property type="protein sequence ID" value="KAK7388974.1"/>
    <property type="molecule type" value="Genomic_DNA"/>
</dbReference>
<feature type="compositionally biased region" description="Basic and acidic residues" evidence="6">
    <location>
        <begin position="113"/>
        <end position="163"/>
    </location>
</feature>
<keyword evidence="9" id="KW-1185">Reference proteome</keyword>
<feature type="domain" description="SHSP" evidence="7">
    <location>
        <begin position="19"/>
        <end position="122"/>
    </location>
</feature>